<comment type="catalytic activity">
    <reaction evidence="1">
        <text>ATP + protein L-histidine = ADP + protein N-phospho-L-histidine.</text>
        <dbReference type="EC" id="2.7.13.3"/>
    </reaction>
</comment>
<dbReference type="SUPFAM" id="SSF55874">
    <property type="entry name" value="ATPase domain of HSP90 chaperone/DNA topoisomerase II/histidine kinase"/>
    <property type="match status" value="1"/>
</dbReference>
<dbReference type="EMBL" id="BAAAQX010000027">
    <property type="protein sequence ID" value="GAA2212645.1"/>
    <property type="molecule type" value="Genomic_DNA"/>
</dbReference>
<dbReference type="Gene3D" id="3.30.450.40">
    <property type="match status" value="2"/>
</dbReference>
<dbReference type="CDD" id="cd00130">
    <property type="entry name" value="PAS"/>
    <property type="match status" value="1"/>
</dbReference>
<feature type="domain" description="PAC" evidence="13">
    <location>
        <begin position="1212"/>
        <end position="1255"/>
    </location>
</feature>
<name>A0ABP5PPB7_9ACTN</name>
<dbReference type="CDD" id="cd00082">
    <property type="entry name" value="HisKA"/>
    <property type="match status" value="1"/>
</dbReference>
<dbReference type="Pfam" id="PF08448">
    <property type="entry name" value="PAS_4"/>
    <property type="match status" value="1"/>
</dbReference>
<evidence type="ECO:0000256" key="3">
    <source>
        <dbReference type="ARBA" id="ARBA00012438"/>
    </source>
</evidence>
<dbReference type="SUPFAM" id="SSF47384">
    <property type="entry name" value="Homodimeric domain of signal transducing histidine kinase"/>
    <property type="match status" value="1"/>
</dbReference>
<evidence type="ECO:0000259" key="12">
    <source>
        <dbReference type="PROSITE" id="PS50112"/>
    </source>
</evidence>
<dbReference type="InterPro" id="IPR000014">
    <property type="entry name" value="PAS"/>
</dbReference>
<dbReference type="SUPFAM" id="SSF52172">
    <property type="entry name" value="CheY-like"/>
    <property type="match status" value="1"/>
</dbReference>
<feature type="domain" description="Response regulatory" evidence="11">
    <location>
        <begin position="844"/>
        <end position="959"/>
    </location>
</feature>
<dbReference type="InterPro" id="IPR003594">
    <property type="entry name" value="HATPase_dom"/>
</dbReference>
<keyword evidence="6" id="KW-0418">Kinase</keyword>
<dbReference type="PANTHER" id="PTHR43547:SF2">
    <property type="entry name" value="HYBRID SIGNAL TRANSDUCTION HISTIDINE KINASE C"/>
    <property type="match status" value="1"/>
</dbReference>
<protein>
    <recommendedName>
        <fullName evidence="3">histidine kinase</fullName>
        <ecNumber evidence="3">2.7.13.3</ecNumber>
    </recommendedName>
</protein>
<evidence type="ECO:0000256" key="2">
    <source>
        <dbReference type="ARBA" id="ARBA00004236"/>
    </source>
</evidence>
<dbReference type="InterPro" id="IPR001789">
    <property type="entry name" value="Sig_transdc_resp-reg_receiver"/>
</dbReference>
<accession>A0ABP5PPB7</accession>
<evidence type="ECO:0000256" key="9">
    <source>
        <dbReference type="PROSITE-ProRule" id="PRU00169"/>
    </source>
</evidence>
<feature type="domain" description="Histidine kinase" evidence="10">
    <location>
        <begin position="566"/>
        <end position="783"/>
    </location>
</feature>
<dbReference type="Pfam" id="PF00512">
    <property type="entry name" value="HisKA"/>
    <property type="match status" value="1"/>
</dbReference>
<dbReference type="InterPro" id="IPR036097">
    <property type="entry name" value="HisK_dim/P_sf"/>
</dbReference>
<dbReference type="Gene3D" id="3.30.565.10">
    <property type="entry name" value="Histidine kinase-like ATPase, C-terminal domain"/>
    <property type="match status" value="1"/>
</dbReference>
<dbReference type="SMART" id="SM00065">
    <property type="entry name" value="GAF"/>
    <property type="match status" value="1"/>
</dbReference>
<evidence type="ECO:0000259" key="13">
    <source>
        <dbReference type="PROSITE" id="PS50113"/>
    </source>
</evidence>
<feature type="domain" description="CheB-type methylesterase" evidence="14">
    <location>
        <begin position="8"/>
        <end position="194"/>
    </location>
</feature>
<dbReference type="InterPro" id="IPR035965">
    <property type="entry name" value="PAS-like_dom_sf"/>
</dbReference>
<dbReference type="PROSITE" id="PS50110">
    <property type="entry name" value="RESPONSE_REGULATORY"/>
    <property type="match status" value="1"/>
</dbReference>
<proteinExistence type="predicted"/>
<dbReference type="PROSITE" id="PS50109">
    <property type="entry name" value="HIS_KIN"/>
    <property type="match status" value="1"/>
</dbReference>
<feature type="domain" description="PAS" evidence="12">
    <location>
        <begin position="1139"/>
        <end position="1209"/>
    </location>
</feature>
<dbReference type="InterPro" id="IPR004358">
    <property type="entry name" value="Sig_transdc_His_kin-like_C"/>
</dbReference>
<dbReference type="SUPFAM" id="SSF55785">
    <property type="entry name" value="PYP-like sensor domain (PAS domain)"/>
    <property type="match status" value="1"/>
</dbReference>
<comment type="caution">
    <text evidence="15">The sequence shown here is derived from an EMBL/GenBank/DDBJ whole genome shotgun (WGS) entry which is preliminary data.</text>
</comment>
<dbReference type="PANTHER" id="PTHR43547">
    <property type="entry name" value="TWO-COMPONENT HISTIDINE KINASE"/>
    <property type="match status" value="1"/>
</dbReference>
<dbReference type="PROSITE" id="PS50122">
    <property type="entry name" value="CHEB"/>
    <property type="match status" value="1"/>
</dbReference>
<dbReference type="EC" id="2.7.13.3" evidence="3"/>
<dbReference type="Pfam" id="PF01339">
    <property type="entry name" value="CheB_methylest"/>
    <property type="match status" value="1"/>
</dbReference>
<dbReference type="PROSITE" id="PS50113">
    <property type="entry name" value="PAC"/>
    <property type="match status" value="1"/>
</dbReference>
<organism evidence="15 16">
    <name type="scientific">Nonomuraea monospora</name>
    <dbReference type="NCBI Taxonomy" id="568818"/>
    <lineage>
        <taxon>Bacteria</taxon>
        <taxon>Bacillati</taxon>
        <taxon>Actinomycetota</taxon>
        <taxon>Actinomycetes</taxon>
        <taxon>Streptosporangiales</taxon>
        <taxon>Streptosporangiaceae</taxon>
        <taxon>Nonomuraea</taxon>
    </lineage>
</organism>
<dbReference type="InterPro" id="IPR005467">
    <property type="entry name" value="His_kinase_dom"/>
</dbReference>
<evidence type="ECO:0000256" key="6">
    <source>
        <dbReference type="ARBA" id="ARBA00022777"/>
    </source>
</evidence>
<dbReference type="InterPro" id="IPR029016">
    <property type="entry name" value="GAF-like_dom_sf"/>
</dbReference>
<dbReference type="PROSITE" id="PS50112">
    <property type="entry name" value="PAS"/>
    <property type="match status" value="1"/>
</dbReference>
<keyword evidence="16" id="KW-1185">Reference proteome</keyword>
<dbReference type="SUPFAM" id="SSF55781">
    <property type="entry name" value="GAF domain-like"/>
    <property type="match status" value="2"/>
</dbReference>
<dbReference type="SMART" id="SM00388">
    <property type="entry name" value="HisKA"/>
    <property type="match status" value="1"/>
</dbReference>
<evidence type="ECO:0000256" key="8">
    <source>
        <dbReference type="PROSITE-ProRule" id="PRU00050"/>
    </source>
</evidence>
<dbReference type="PRINTS" id="PR00344">
    <property type="entry name" value="BCTRLSENSOR"/>
</dbReference>
<evidence type="ECO:0000256" key="7">
    <source>
        <dbReference type="ARBA" id="ARBA00023012"/>
    </source>
</evidence>
<comment type="subcellular location">
    <subcellularLocation>
        <location evidence="2">Cell membrane</location>
    </subcellularLocation>
</comment>
<evidence type="ECO:0000259" key="10">
    <source>
        <dbReference type="PROSITE" id="PS50109"/>
    </source>
</evidence>
<comment type="caution">
    <text evidence="8">Lacks conserved residue(s) required for the propagation of feature annotation.</text>
</comment>
<dbReference type="Pfam" id="PF00072">
    <property type="entry name" value="Response_reg"/>
    <property type="match status" value="1"/>
</dbReference>
<dbReference type="InterPro" id="IPR003661">
    <property type="entry name" value="HisK_dim/P_dom"/>
</dbReference>
<dbReference type="InterPro" id="IPR000700">
    <property type="entry name" value="PAS-assoc_C"/>
</dbReference>
<dbReference type="SUPFAM" id="SSF52738">
    <property type="entry name" value="Methylesterase CheB, C-terminal domain"/>
    <property type="match status" value="1"/>
</dbReference>
<keyword evidence="4 9" id="KW-0597">Phosphoprotein</keyword>
<evidence type="ECO:0000256" key="4">
    <source>
        <dbReference type="ARBA" id="ARBA00022553"/>
    </source>
</evidence>
<dbReference type="Gene3D" id="3.40.50.180">
    <property type="entry name" value="Methylesterase CheB, C-terminal domain"/>
    <property type="match status" value="1"/>
</dbReference>
<dbReference type="SMART" id="SM00387">
    <property type="entry name" value="HATPase_c"/>
    <property type="match status" value="1"/>
</dbReference>
<dbReference type="InterPro" id="IPR000673">
    <property type="entry name" value="Sig_transdc_resp-reg_Me-estase"/>
</dbReference>
<sequence length="1255" mass="135868">MDEQRHPEDRSIDVVAMITSAGGLVALINVLRALPAQLPAAVVVQQHLGGQGSALTQILSQRTGREVAWTVDGGLLSAGQILVCPPRARMEVLPDGTCAVIDREVGARDHPHDALLRSLADAYGSRGLAVVLTGMGRDGAKGAVAVRESGGFVIAQSAESAEHESMPSAAAPAAHLVLPLGEIGSVVGDMVHGRPLPRPRSEIEAAAQLFHGPGEIERLLRAKDWFATPLGPVTQWPPVLRAMVRTTLDSGYPMAVWWGPRLIQIYNELWRQFLGTTKHPQALVGRAEETWPELWWFVGPMTEHVMTRGQATGGENMPMLMDRNGLLEEVFATFTYSPITDASGAVAGIHNTALDTTATMVGERRMRTLRAVAAQTTGAETPRRACELAAAALASEPADVPFVLLYLLDHRRRQARLAGAAGLEPGTFAAPHLIDLALGGAVWPVPRLLGETASAKAGDRGGMMVENLDERFKGLLPPPPTPAGALPPRAAFLLPMHLEADANVPGVLIVGLNPHRPFDDGYRGFLDLLTGQISAAVAQARARWREQQRLQRLADLDRAKTEFFSNVSHEFRTPLTLMLAPLEEMLTQADRLPGGMAAEVALVHRNARRLLRLVGTLLDFSAVEAGRLRAHFVPTDLAALTAEIASMFRSAATVAGLELIVDTPPLPEAVWVDQEMWEKIVSNLISNALKFTWTGSIKVYLRALPKHAELVVRDTGVGIPAAELPHIFKRFHRVPDVRGRTHEGVGIGLALVDELIRRHHGRARVTSEEGGGTTFTVWLPLGRRPALGSEPAAEPHPGAIAAAMAEEARHWDADREQTLAAIGLDDTPLPDGLAAPGFAATLARVLVVDDNADMRDYLARLLSPAWEVSVAGDGEEALRLARRDPPDLVLADVMMPRLDGFALLRGIRSDETLAAVPVILVTARAGEETAIEGLLAGADDYVVKPFSARELVARVEAQLQLAGMRRRVAATDAYRLALTDALRSLEDPTVIQQRAVEILGRELRVENAHYAEVDTGAGLIHVYGDYSPGRPPLRGTYPLADWGGDLLARTLGKGETLVVADVTATDMGQDAQARWLGAGACAVVEAPLINVGRWVGHLAVLQSLPRKWTADEIAIVEETAVRTWAFVQRARAEQELRESEQRFRSLADAAPALIWHLDTRGLTRFVNRRYLDYTGLALERVLGEEWHHVLHPDDADGYLAALRGGAASRGAWQSRARIRGHDGLYREFETHASPLFDRDGTYLGQVGISFDVTSG</sequence>
<dbReference type="InterPro" id="IPR036890">
    <property type="entry name" value="HATPase_C_sf"/>
</dbReference>
<dbReference type="Gene3D" id="3.30.450.20">
    <property type="entry name" value="PAS domain"/>
    <property type="match status" value="2"/>
</dbReference>
<reference evidence="16" key="1">
    <citation type="journal article" date="2019" name="Int. J. Syst. Evol. Microbiol.">
        <title>The Global Catalogue of Microorganisms (GCM) 10K type strain sequencing project: providing services to taxonomists for standard genome sequencing and annotation.</title>
        <authorList>
            <consortium name="The Broad Institute Genomics Platform"/>
            <consortium name="The Broad Institute Genome Sequencing Center for Infectious Disease"/>
            <person name="Wu L."/>
            <person name="Ma J."/>
        </authorList>
    </citation>
    <scope>NUCLEOTIDE SEQUENCE [LARGE SCALE GENOMIC DNA]</scope>
    <source>
        <strain evidence="16">JCM 16114</strain>
    </source>
</reference>
<dbReference type="Gene3D" id="3.40.50.2300">
    <property type="match status" value="1"/>
</dbReference>
<dbReference type="CDD" id="cd00075">
    <property type="entry name" value="HATPase"/>
    <property type="match status" value="1"/>
</dbReference>
<dbReference type="InterPro" id="IPR011006">
    <property type="entry name" value="CheY-like_superfamily"/>
</dbReference>
<evidence type="ECO:0000256" key="5">
    <source>
        <dbReference type="ARBA" id="ARBA00022679"/>
    </source>
</evidence>
<dbReference type="SMART" id="SM00448">
    <property type="entry name" value="REC"/>
    <property type="match status" value="1"/>
</dbReference>
<dbReference type="SMART" id="SM00091">
    <property type="entry name" value="PAS"/>
    <property type="match status" value="1"/>
</dbReference>
<feature type="modified residue" description="4-aspartylphosphate" evidence="9">
    <location>
        <position position="892"/>
    </location>
</feature>
<gene>
    <name evidence="15" type="ORF">GCM10009850_081070</name>
</gene>
<dbReference type="InterPro" id="IPR003018">
    <property type="entry name" value="GAF"/>
</dbReference>
<evidence type="ECO:0000313" key="15">
    <source>
        <dbReference type="EMBL" id="GAA2212645.1"/>
    </source>
</evidence>
<keyword evidence="5" id="KW-0808">Transferase</keyword>
<dbReference type="Gene3D" id="1.10.287.130">
    <property type="match status" value="1"/>
</dbReference>
<dbReference type="NCBIfam" id="TIGR00229">
    <property type="entry name" value="sensory_box"/>
    <property type="match status" value="1"/>
</dbReference>
<dbReference type="InterPro" id="IPR035909">
    <property type="entry name" value="CheB_C"/>
</dbReference>
<dbReference type="InterPro" id="IPR013656">
    <property type="entry name" value="PAS_4"/>
</dbReference>
<dbReference type="Pfam" id="PF02518">
    <property type="entry name" value="HATPase_c"/>
    <property type="match status" value="1"/>
</dbReference>
<dbReference type="CDD" id="cd16433">
    <property type="entry name" value="CheB"/>
    <property type="match status" value="1"/>
</dbReference>
<evidence type="ECO:0000259" key="14">
    <source>
        <dbReference type="PROSITE" id="PS50122"/>
    </source>
</evidence>
<evidence type="ECO:0000256" key="1">
    <source>
        <dbReference type="ARBA" id="ARBA00000085"/>
    </source>
</evidence>
<evidence type="ECO:0000313" key="16">
    <source>
        <dbReference type="Proteomes" id="UP001499843"/>
    </source>
</evidence>
<keyword evidence="7" id="KW-0902">Two-component regulatory system</keyword>
<dbReference type="Proteomes" id="UP001499843">
    <property type="component" value="Unassembled WGS sequence"/>
</dbReference>
<dbReference type="RefSeq" id="WP_344487346.1">
    <property type="nucleotide sequence ID" value="NZ_BAAAQX010000027.1"/>
</dbReference>
<evidence type="ECO:0000259" key="11">
    <source>
        <dbReference type="PROSITE" id="PS50110"/>
    </source>
</evidence>